<sequence>MHFNNSLFVKCWEKQSSTILYRFWNVLESGFSSLSVVAIRC</sequence>
<protein>
    <submittedName>
        <fullName evidence="1">Uncharacterized protein</fullName>
    </submittedName>
</protein>
<reference evidence="1" key="1">
    <citation type="submission" date="2014-11" db="EMBL/GenBank/DDBJ databases">
        <authorList>
            <person name="Amaro Gonzalez C."/>
        </authorList>
    </citation>
    <scope>NUCLEOTIDE SEQUENCE</scope>
</reference>
<evidence type="ECO:0000313" key="1">
    <source>
        <dbReference type="EMBL" id="JAH53203.1"/>
    </source>
</evidence>
<accession>A0A0E9TKC4</accession>
<reference evidence="1" key="2">
    <citation type="journal article" date="2015" name="Fish Shellfish Immunol.">
        <title>Early steps in the European eel (Anguilla anguilla)-Vibrio vulnificus interaction in the gills: Role of the RtxA13 toxin.</title>
        <authorList>
            <person name="Callol A."/>
            <person name="Pajuelo D."/>
            <person name="Ebbesson L."/>
            <person name="Teles M."/>
            <person name="MacKenzie S."/>
            <person name="Amaro C."/>
        </authorList>
    </citation>
    <scope>NUCLEOTIDE SEQUENCE</scope>
</reference>
<organism evidence="1">
    <name type="scientific">Anguilla anguilla</name>
    <name type="common">European freshwater eel</name>
    <name type="synonym">Muraena anguilla</name>
    <dbReference type="NCBI Taxonomy" id="7936"/>
    <lineage>
        <taxon>Eukaryota</taxon>
        <taxon>Metazoa</taxon>
        <taxon>Chordata</taxon>
        <taxon>Craniata</taxon>
        <taxon>Vertebrata</taxon>
        <taxon>Euteleostomi</taxon>
        <taxon>Actinopterygii</taxon>
        <taxon>Neopterygii</taxon>
        <taxon>Teleostei</taxon>
        <taxon>Anguilliformes</taxon>
        <taxon>Anguillidae</taxon>
        <taxon>Anguilla</taxon>
    </lineage>
</organism>
<dbReference type="EMBL" id="GBXM01055374">
    <property type="protein sequence ID" value="JAH53203.1"/>
    <property type="molecule type" value="Transcribed_RNA"/>
</dbReference>
<proteinExistence type="predicted"/>
<dbReference type="AlphaFoldDB" id="A0A0E9TKC4"/>
<name>A0A0E9TKC4_ANGAN</name>